<comment type="caution">
    <text evidence="1">The sequence shown here is derived from an EMBL/GenBank/DDBJ whole genome shotgun (WGS) entry which is preliminary data.</text>
</comment>
<accession>A0AAE3HKF9</accession>
<dbReference type="PANTHER" id="PTHR39332">
    <property type="entry name" value="BLL4707 PROTEIN"/>
    <property type="match status" value="1"/>
</dbReference>
<dbReference type="EMBL" id="JANUCT010000003">
    <property type="protein sequence ID" value="MCS3902572.1"/>
    <property type="molecule type" value="Genomic_DNA"/>
</dbReference>
<name>A0AAE3HKF9_9GAMM</name>
<dbReference type="SUPFAM" id="SSF55961">
    <property type="entry name" value="Bet v1-like"/>
    <property type="match status" value="1"/>
</dbReference>
<dbReference type="InterPro" id="IPR023393">
    <property type="entry name" value="START-like_dom_sf"/>
</dbReference>
<dbReference type="AlphaFoldDB" id="A0AAE3HKF9"/>
<dbReference type="Pfam" id="PF10604">
    <property type="entry name" value="Polyketide_cyc2"/>
    <property type="match status" value="1"/>
</dbReference>
<dbReference type="CDD" id="cd07821">
    <property type="entry name" value="PYR_PYL_RCAR_like"/>
    <property type="match status" value="1"/>
</dbReference>
<gene>
    <name evidence="1" type="ORF">J2T55_000576</name>
</gene>
<evidence type="ECO:0008006" key="3">
    <source>
        <dbReference type="Google" id="ProtNLM"/>
    </source>
</evidence>
<dbReference type="PANTHER" id="PTHR39332:SF7">
    <property type="entry name" value="SRPBCC FAMILY PROTEIN"/>
    <property type="match status" value="1"/>
</dbReference>
<keyword evidence="2" id="KW-1185">Reference proteome</keyword>
<dbReference type="RefSeq" id="WP_259054120.1">
    <property type="nucleotide sequence ID" value="NZ_JANUCT010000003.1"/>
</dbReference>
<evidence type="ECO:0000313" key="2">
    <source>
        <dbReference type="Proteomes" id="UP001204445"/>
    </source>
</evidence>
<sequence>MSCYNSTVIPAPIDKVWAKLRDFHDMSWASGVIESCDAGNKLPGTQIGAKRVLNNAFHETLLALDDQNRVVRYSIDDGPEAVSSDNVSGYVGEVQVFPVTDGNQTFVLWTSSWEDSGGGVAEFCDPIYKALLDALKKHFS</sequence>
<protein>
    <recommendedName>
        <fullName evidence="3">SRPBCC family protein</fullName>
    </recommendedName>
</protein>
<organism evidence="1 2">
    <name type="scientific">Methylohalomonas lacus</name>
    <dbReference type="NCBI Taxonomy" id="398773"/>
    <lineage>
        <taxon>Bacteria</taxon>
        <taxon>Pseudomonadati</taxon>
        <taxon>Pseudomonadota</taxon>
        <taxon>Gammaproteobacteria</taxon>
        <taxon>Methylohalomonadales</taxon>
        <taxon>Methylohalomonadaceae</taxon>
        <taxon>Methylohalomonas</taxon>
    </lineage>
</organism>
<dbReference type="Proteomes" id="UP001204445">
    <property type="component" value="Unassembled WGS sequence"/>
</dbReference>
<reference evidence="1" key="1">
    <citation type="submission" date="2022-08" db="EMBL/GenBank/DDBJ databases">
        <title>Genomic Encyclopedia of Type Strains, Phase III (KMG-III): the genomes of soil and plant-associated and newly described type strains.</title>
        <authorList>
            <person name="Whitman W."/>
        </authorList>
    </citation>
    <scope>NUCLEOTIDE SEQUENCE</scope>
    <source>
        <strain evidence="1">HMT 1</strain>
    </source>
</reference>
<dbReference type="Gene3D" id="3.30.530.20">
    <property type="match status" value="1"/>
</dbReference>
<evidence type="ECO:0000313" key="1">
    <source>
        <dbReference type="EMBL" id="MCS3902572.1"/>
    </source>
</evidence>
<dbReference type="InterPro" id="IPR019587">
    <property type="entry name" value="Polyketide_cyclase/dehydratase"/>
</dbReference>
<proteinExistence type="predicted"/>